<gene>
    <name evidence="2" type="ORF">PENANT_c002G00215</name>
</gene>
<reference evidence="3" key="1">
    <citation type="journal article" date="2017" name="Nat. Microbiol.">
        <title>Global analysis of biosynthetic gene clusters reveals vast potential of secondary metabolite production in Penicillium species.</title>
        <authorList>
            <person name="Nielsen J.C."/>
            <person name="Grijseels S."/>
            <person name="Prigent S."/>
            <person name="Ji B."/>
            <person name="Dainat J."/>
            <person name="Nielsen K.F."/>
            <person name="Frisvad J.C."/>
            <person name="Workman M."/>
            <person name="Nielsen J."/>
        </authorList>
    </citation>
    <scope>NUCLEOTIDE SEQUENCE [LARGE SCALE GENOMIC DNA]</scope>
    <source>
        <strain evidence="3">IBT 31811</strain>
    </source>
</reference>
<keyword evidence="1" id="KW-1133">Transmembrane helix</keyword>
<organism evidence="2 3">
    <name type="scientific">Penicillium antarcticum</name>
    <dbReference type="NCBI Taxonomy" id="416450"/>
    <lineage>
        <taxon>Eukaryota</taxon>
        <taxon>Fungi</taxon>
        <taxon>Dikarya</taxon>
        <taxon>Ascomycota</taxon>
        <taxon>Pezizomycotina</taxon>
        <taxon>Eurotiomycetes</taxon>
        <taxon>Eurotiomycetidae</taxon>
        <taxon>Eurotiales</taxon>
        <taxon>Aspergillaceae</taxon>
        <taxon>Penicillium</taxon>
    </lineage>
</organism>
<keyword evidence="3" id="KW-1185">Reference proteome</keyword>
<evidence type="ECO:0000313" key="2">
    <source>
        <dbReference type="EMBL" id="OQD89434.1"/>
    </source>
</evidence>
<evidence type="ECO:0000313" key="3">
    <source>
        <dbReference type="Proteomes" id="UP000191672"/>
    </source>
</evidence>
<keyword evidence="1" id="KW-0472">Membrane</keyword>
<comment type="caution">
    <text evidence="2">The sequence shown here is derived from an EMBL/GenBank/DDBJ whole genome shotgun (WGS) entry which is preliminary data.</text>
</comment>
<dbReference type="Proteomes" id="UP000191672">
    <property type="component" value="Unassembled WGS sequence"/>
</dbReference>
<proteinExistence type="predicted"/>
<evidence type="ECO:0000256" key="1">
    <source>
        <dbReference type="SAM" id="Phobius"/>
    </source>
</evidence>
<dbReference type="AlphaFoldDB" id="A0A1V6QJN2"/>
<feature type="transmembrane region" description="Helical" evidence="1">
    <location>
        <begin position="12"/>
        <end position="34"/>
    </location>
</feature>
<keyword evidence="1" id="KW-0812">Transmembrane</keyword>
<protein>
    <submittedName>
        <fullName evidence="2">Uncharacterized protein</fullName>
    </submittedName>
</protein>
<accession>A0A1V6QJN2</accession>
<dbReference type="EMBL" id="MDYN01000002">
    <property type="protein sequence ID" value="OQD89434.1"/>
    <property type="molecule type" value="Genomic_DNA"/>
</dbReference>
<sequence>MYQTFHKGLLQYAQSTVILSLVLVLVLVLGTLPYNCIWGMRLKTIQLITTASILMIRSESPLLNARSDYLQLSPL</sequence>
<name>A0A1V6QJN2_9EURO</name>